<evidence type="ECO:0000313" key="3">
    <source>
        <dbReference type="EMBL" id="BED91929.1"/>
    </source>
</evidence>
<keyword evidence="1" id="KW-1133">Transmembrane helix</keyword>
<proteinExistence type="predicted"/>
<evidence type="ECO:0000256" key="1">
    <source>
        <dbReference type="SAM" id="Phobius"/>
    </source>
</evidence>
<keyword evidence="1" id="KW-0812">Transmembrane</keyword>
<reference evidence="3" key="1">
    <citation type="journal article" date="2023" name="ISME J.">
        <title>Emergence of putative energy parasites within Clostridia revealed by genome analysis of a novel endosymbiotic clade.</title>
        <authorList>
            <person name="Takahashi K."/>
            <person name="Kuwahara H."/>
            <person name="Horikawa Y."/>
            <person name="Izawa K."/>
            <person name="Kato D."/>
            <person name="Inagaki T."/>
            <person name="Yuki M."/>
            <person name="Ohkuma M."/>
            <person name="Hongoh Y."/>
        </authorList>
    </citation>
    <scope>NUCLEOTIDE SEQUENCE</scope>
    <source>
        <strain evidence="3">CfP3-15</strain>
    </source>
</reference>
<dbReference type="AlphaFoldDB" id="A0AA48I4G2"/>
<evidence type="ECO:0000259" key="2">
    <source>
        <dbReference type="Pfam" id="PF07670"/>
    </source>
</evidence>
<accession>A0AA48I4G2</accession>
<name>A0AA48I4G2_9FIRM</name>
<dbReference type="InterPro" id="IPR011642">
    <property type="entry name" value="Gate_dom"/>
</dbReference>
<feature type="transmembrane region" description="Helical" evidence="1">
    <location>
        <begin position="165"/>
        <end position="188"/>
    </location>
</feature>
<organism evidence="3">
    <name type="scientific">Candidatus Improbicoccus pseudotrichonymphae</name>
    <dbReference type="NCBI Taxonomy" id="3033792"/>
    <lineage>
        <taxon>Bacteria</taxon>
        <taxon>Bacillati</taxon>
        <taxon>Bacillota</taxon>
        <taxon>Clostridia</taxon>
        <taxon>Candidatus Improbicoccus</taxon>
    </lineage>
</organism>
<dbReference type="Proteomes" id="UP001337580">
    <property type="component" value="Chromosome"/>
</dbReference>
<sequence length="210" mass="23592">MLNYVWTFMIIISFICSAVNGKMGDLTCCVIDGASDAIKVSIVMLGSMAFWSGIMQIAKDCGIVKLISSLIYPILKFLFPKYSKEEKISQPLCMNIVSNMLGLSNAATPFGLTAIREMQNINKTPDTATNEMITFIILNTSCFQLIPATLAALRKNYGSKNPFDILIPLWIASLTALLFGIFLSKIFSYRRKNRQKNKAEFFKKREIKWG</sequence>
<protein>
    <submittedName>
        <fullName evidence="3">Spore maturation protein A</fullName>
    </submittedName>
</protein>
<keyword evidence="1" id="KW-0472">Membrane</keyword>
<dbReference type="KEGG" id="ips:CfP315_0482"/>
<feature type="transmembrane region" description="Helical" evidence="1">
    <location>
        <begin position="132"/>
        <end position="153"/>
    </location>
</feature>
<feature type="domain" description="Nucleoside transporter/FeoB GTPase Gate" evidence="2">
    <location>
        <begin position="42"/>
        <end position="152"/>
    </location>
</feature>
<dbReference type="Pfam" id="PF07670">
    <property type="entry name" value="Gate"/>
    <property type="match status" value="1"/>
</dbReference>
<dbReference type="EMBL" id="AP027924">
    <property type="protein sequence ID" value="BED91929.1"/>
    <property type="molecule type" value="Genomic_DNA"/>
</dbReference>
<gene>
    <name evidence="3" type="ORF">CfP315_0482</name>
</gene>